<sequence length="481" mass="52854">MFTARLLHRTPKSASRTLLTAHRHANSRLPRALPTLSRNFWVQDRPEQERTGPGGEHTLKQDPPHPPPPPPEPEIVFIEEANGWNPYLAALLAVGCALTAYGLYGFYVMMTMWPPEVRKDLRSGLRAKRKKDYDIASRYLTRAWETARKTPIDAFGEDPVLKVSGIGIALAGIFEEAGDRERAYKAYEDTLWYLRTAYLDVANKPKDKVPDLGMETLKVLNAPEKMRAVAVAYKLGELAEALDKPFEEQEKWLVWSVEAILCTVLGAPPLGSAETVQTTTPGGAQGPNVKVLVEQLGLPPWSLSHDLAAPFEALGSFYAKHNDINYAMPLFLQAISILVPPPPLVSSAEDKCRSAQVMGNIAELLLRNQSREKMSPEVLAQAESWARKGLDIVTTTRKRSPAPLDVCEEAFAVLLYNVALVKELSGDPARARSLLTESLQQSKSIGHSEGIMHADRVLKSLNSNRLGGGGIDEATAAAALE</sequence>
<dbReference type="AlphaFoldDB" id="A0A8H5BTM9"/>
<keyword evidence="2" id="KW-0472">Membrane</keyword>
<dbReference type="PANTHER" id="PTHR28142">
    <property type="entry name" value="MITOCHONDRIAL INNER MEMBRANE I-AAA PROTEASE SUPERCOMPLEX SUBUNIT MGR3-RELATED"/>
    <property type="match status" value="1"/>
</dbReference>
<evidence type="ECO:0000256" key="1">
    <source>
        <dbReference type="SAM" id="MobiDB-lite"/>
    </source>
</evidence>
<feature type="region of interest" description="Disordered" evidence="1">
    <location>
        <begin position="45"/>
        <end position="73"/>
    </location>
</feature>
<dbReference type="PANTHER" id="PTHR28142:SF1">
    <property type="entry name" value="MITOCHONDRIAL INNER MEMBRANE I-AAA PROTEASE SUPERCOMPLEX SUBUNIT MGR3-RELATED"/>
    <property type="match status" value="1"/>
</dbReference>
<dbReference type="Gene3D" id="1.25.40.10">
    <property type="entry name" value="Tetratricopeptide repeat domain"/>
    <property type="match status" value="1"/>
</dbReference>
<reference evidence="3 4" key="1">
    <citation type="journal article" date="2020" name="ISME J.">
        <title>Uncovering the hidden diversity of litter-decomposition mechanisms in mushroom-forming fungi.</title>
        <authorList>
            <person name="Floudas D."/>
            <person name="Bentzer J."/>
            <person name="Ahren D."/>
            <person name="Johansson T."/>
            <person name="Persson P."/>
            <person name="Tunlid A."/>
        </authorList>
    </citation>
    <scope>NUCLEOTIDE SEQUENCE [LARGE SCALE GENOMIC DNA]</scope>
    <source>
        <strain evidence="3 4">CBS 101986</strain>
    </source>
</reference>
<keyword evidence="2" id="KW-0812">Transmembrane</keyword>
<evidence type="ECO:0000313" key="3">
    <source>
        <dbReference type="EMBL" id="KAF5329342.1"/>
    </source>
</evidence>
<dbReference type="OrthoDB" id="10050400at2759"/>
<gene>
    <name evidence="3" type="ORF">D9619_009276</name>
</gene>
<name>A0A8H5BTM9_9AGAR</name>
<organism evidence="3 4">
    <name type="scientific">Psilocybe cf. subviscida</name>
    <dbReference type="NCBI Taxonomy" id="2480587"/>
    <lineage>
        <taxon>Eukaryota</taxon>
        <taxon>Fungi</taxon>
        <taxon>Dikarya</taxon>
        <taxon>Basidiomycota</taxon>
        <taxon>Agaricomycotina</taxon>
        <taxon>Agaricomycetes</taxon>
        <taxon>Agaricomycetidae</taxon>
        <taxon>Agaricales</taxon>
        <taxon>Agaricineae</taxon>
        <taxon>Strophariaceae</taxon>
        <taxon>Psilocybe</taxon>
    </lineage>
</organism>
<evidence type="ECO:0000313" key="4">
    <source>
        <dbReference type="Proteomes" id="UP000567179"/>
    </source>
</evidence>
<proteinExistence type="predicted"/>
<feature type="transmembrane region" description="Helical" evidence="2">
    <location>
        <begin position="87"/>
        <end position="109"/>
    </location>
</feature>
<dbReference type="Proteomes" id="UP000567179">
    <property type="component" value="Unassembled WGS sequence"/>
</dbReference>
<comment type="caution">
    <text evidence="3">The sequence shown here is derived from an EMBL/GenBank/DDBJ whole genome shotgun (WGS) entry which is preliminary data.</text>
</comment>
<dbReference type="EMBL" id="JAACJJ010000002">
    <property type="protein sequence ID" value="KAF5329342.1"/>
    <property type="molecule type" value="Genomic_DNA"/>
</dbReference>
<keyword evidence="2" id="KW-1133">Transmembrane helix</keyword>
<feature type="compositionally biased region" description="Pro residues" evidence="1">
    <location>
        <begin position="64"/>
        <end position="73"/>
    </location>
</feature>
<protein>
    <submittedName>
        <fullName evidence="3">Uncharacterized protein</fullName>
    </submittedName>
</protein>
<dbReference type="InterPro" id="IPR011990">
    <property type="entry name" value="TPR-like_helical_dom_sf"/>
</dbReference>
<dbReference type="InterPro" id="IPR040201">
    <property type="entry name" value="Mrg3-like"/>
</dbReference>
<evidence type="ECO:0000256" key="2">
    <source>
        <dbReference type="SAM" id="Phobius"/>
    </source>
</evidence>
<keyword evidence="4" id="KW-1185">Reference proteome</keyword>
<accession>A0A8H5BTM9</accession>